<keyword evidence="1 2" id="KW-0808">Transferase</keyword>
<dbReference type="AlphaFoldDB" id="A0A1M6IMD3"/>
<dbReference type="Pfam" id="PF01066">
    <property type="entry name" value="CDP-OH_P_transf"/>
    <property type="match status" value="1"/>
</dbReference>
<reference evidence="4 5" key="1">
    <citation type="submission" date="2016-11" db="EMBL/GenBank/DDBJ databases">
        <authorList>
            <person name="Jaros S."/>
            <person name="Januszkiewicz K."/>
            <person name="Wedrychowicz H."/>
        </authorList>
    </citation>
    <scope>NUCLEOTIDE SEQUENCE [LARGE SCALE GENOMIC DNA]</scope>
    <source>
        <strain evidence="4 5">DSM 27063</strain>
    </source>
</reference>
<dbReference type="GO" id="GO:0008654">
    <property type="term" value="P:phospholipid biosynthetic process"/>
    <property type="evidence" value="ECO:0007669"/>
    <property type="project" value="InterPro"/>
</dbReference>
<comment type="similarity">
    <text evidence="2">Belongs to the CDP-alcohol phosphatidyltransferase class-I family.</text>
</comment>
<feature type="transmembrane region" description="Helical" evidence="3">
    <location>
        <begin position="71"/>
        <end position="93"/>
    </location>
</feature>
<dbReference type="Proteomes" id="UP000184050">
    <property type="component" value="Unassembled WGS sequence"/>
</dbReference>
<evidence type="ECO:0000313" key="5">
    <source>
        <dbReference type="Proteomes" id="UP000184050"/>
    </source>
</evidence>
<evidence type="ECO:0000256" key="2">
    <source>
        <dbReference type="RuleBase" id="RU003750"/>
    </source>
</evidence>
<proteinExistence type="inferred from homology"/>
<dbReference type="InterPro" id="IPR000462">
    <property type="entry name" value="CDP-OH_P_trans"/>
</dbReference>
<dbReference type="STRING" id="1168035.SAMN05444280_11746"/>
<feature type="transmembrane region" description="Helical" evidence="3">
    <location>
        <begin position="129"/>
        <end position="149"/>
    </location>
</feature>
<keyword evidence="3" id="KW-1133">Transmembrane helix</keyword>
<dbReference type="RefSeq" id="WP_073169646.1">
    <property type="nucleotide sequence ID" value="NZ_FQZE01000017.1"/>
</dbReference>
<keyword evidence="5" id="KW-1185">Reference proteome</keyword>
<protein>
    <submittedName>
        <fullName evidence="4">CDP-diacylglycerol--glycerol-3-phosphate 3-phosphatidyltransferase</fullName>
    </submittedName>
</protein>
<dbReference type="InterPro" id="IPR048254">
    <property type="entry name" value="CDP_ALCOHOL_P_TRANSF_CS"/>
</dbReference>
<organism evidence="4 5">
    <name type="scientific">Tangfeifania diversioriginum</name>
    <dbReference type="NCBI Taxonomy" id="1168035"/>
    <lineage>
        <taxon>Bacteria</taxon>
        <taxon>Pseudomonadati</taxon>
        <taxon>Bacteroidota</taxon>
        <taxon>Bacteroidia</taxon>
        <taxon>Marinilabiliales</taxon>
        <taxon>Prolixibacteraceae</taxon>
        <taxon>Tangfeifania</taxon>
    </lineage>
</organism>
<dbReference type="OrthoDB" id="9785031at2"/>
<dbReference type="GO" id="GO:0016780">
    <property type="term" value="F:phosphotransferase activity, for other substituted phosphate groups"/>
    <property type="evidence" value="ECO:0007669"/>
    <property type="project" value="InterPro"/>
</dbReference>
<dbReference type="EMBL" id="FQZE01000017">
    <property type="protein sequence ID" value="SHJ35509.1"/>
    <property type="molecule type" value="Genomic_DNA"/>
</dbReference>
<keyword evidence="3" id="KW-0812">Transmembrane</keyword>
<gene>
    <name evidence="4" type="ORF">SAMN05444280_11746</name>
</gene>
<name>A0A1M6IMD3_9BACT</name>
<feature type="transmembrane region" description="Helical" evidence="3">
    <location>
        <begin position="99"/>
        <end position="117"/>
    </location>
</feature>
<accession>A0A1M6IMD3</accession>
<keyword evidence="3" id="KW-0472">Membrane</keyword>
<evidence type="ECO:0000256" key="3">
    <source>
        <dbReference type="SAM" id="Phobius"/>
    </source>
</evidence>
<dbReference type="PROSITE" id="PS00379">
    <property type="entry name" value="CDP_ALCOHOL_P_TRANSF"/>
    <property type="match status" value="1"/>
</dbReference>
<dbReference type="InterPro" id="IPR043130">
    <property type="entry name" value="CDP-OH_PTrfase_TM_dom"/>
</dbReference>
<evidence type="ECO:0000256" key="1">
    <source>
        <dbReference type="ARBA" id="ARBA00022679"/>
    </source>
</evidence>
<dbReference type="GO" id="GO:0016020">
    <property type="term" value="C:membrane"/>
    <property type="evidence" value="ECO:0007669"/>
    <property type="project" value="InterPro"/>
</dbReference>
<dbReference type="Gene3D" id="1.20.120.1760">
    <property type="match status" value="1"/>
</dbReference>
<evidence type="ECO:0000313" key="4">
    <source>
        <dbReference type="EMBL" id="SHJ35509.1"/>
    </source>
</evidence>
<feature type="transmembrane region" description="Helical" evidence="3">
    <location>
        <begin position="155"/>
        <end position="175"/>
    </location>
</feature>
<sequence length="198" mass="22772">MKKLYFKGENILNIPNIISSYRVITFPVILVLALLGNVQWFVILLCINLVSDIIDGFIARRFNIVTRFGAAIDNLGDIGTYILALYGLFAFKWEPVKPHAWLLFLFLAVFVLSYIVALIRFKKIPGLHLYGAVITGYLQGAFFFVLFVWGFNLWFYFIAIGWGALAYIEKIIVLLKTDDIRPGLKGIYWILQDEKNHK</sequence>